<organism evidence="1 2">
    <name type="scientific">Diabrotica balteata</name>
    <name type="common">Banded cucumber beetle</name>
    <dbReference type="NCBI Taxonomy" id="107213"/>
    <lineage>
        <taxon>Eukaryota</taxon>
        <taxon>Metazoa</taxon>
        <taxon>Ecdysozoa</taxon>
        <taxon>Arthropoda</taxon>
        <taxon>Hexapoda</taxon>
        <taxon>Insecta</taxon>
        <taxon>Pterygota</taxon>
        <taxon>Neoptera</taxon>
        <taxon>Endopterygota</taxon>
        <taxon>Coleoptera</taxon>
        <taxon>Polyphaga</taxon>
        <taxon>Cucujiformia</taxon>
        <taxon>Chrysomeloidea</taxon>
        <taxon>Chrysomelidae</taxon>
        <taxon>Galerucinae</taxon>
        <taxon>Diabroticina</taxon>
        <taxon>Diabroticites</taxon>
        <taxon>Diabrotica</taxon>
    </lineage>
</organism>
<keyword evidence="2" id="KW-1185">Reference proteome</keyword>
<dbReference type="AlphaFoldDB" id="A0A9N9X9I7"/>
<evidence type="ECO:0000313" key="2">
    <source>
        <dbReference type="Proteomes" id="UP001153709"/>
    </source>
</evidence>
<sequence length="120" mass="13285">MVDTVRDCLYYSLALDESVDITDKNQLLIFVTCISEYFCVTEELLKLHHMEEGAKGINIFEAVSDAVKNIGGFQKCSCVCTDGAKPMTGRITGLAGLLRKMVLTVLCFIALSIERLSVER</sequence>
<evidence type="ECO:0008006" key="3">
    <source>
        <dbReference type="Google" id="ProtNLM"/>
    </source>
</evidence>
<dbReference type="EMBL" id="OU898277">
    <property type="protein sequence ID" value="CAG9830335.1"/>
    <property type="molecule type" value="Genomic_DNA"/>
</dbReference>
<accession>A0A9N9X9I7</accession>
<dbReference type="Proteomes" id="UP001153709">
    <property type="component" value="Chromosome 2"/>
</dbReference>
<reference evidence="1" key="1">
    <citation type="submission" date="2022-01" db="EMBL/GenBank/DDBJ databases">
        <authorList>
            <person name="King R."/>
        </authorList>
    </citation>
    <scope>NUCLEOTIDE SEQUENCE</scope>
</reference>
<dbReference type="OrthoDB" id="6431883at2759"/>
<dbReference type="PANTHER" id="PTHR45913">
    <property type="entry name" value="EPM2A-INTERACTING PROTEIN 1"/>
    <property type="match status" value="1"/>
</dbReference>
<evidence type="ECO:0000313" key="1">
    <source>
        <dbReference type="EMBL" id="CAG9830335.1"/>
    </source>
</evidence>
<dbReference type="PANTHER" id="PTHR45913:SF20">
    <property type="entry name" value="GENERAL TRANSCRIPTION FACTOR II-I REPEAT DOMAIN-CONTAINING PROTEIN 2"/>
    <property type="match status" value="1"/>
</dbReference>
<gene>
    <name evidence="1" type="ORF">DIABBA_LOCUS4044</name>
</gene>
<protein>
    <recommendedName>
        <fullName evidence="3">DUF4371 domain-containing protein</fullName>
    </recommendedName>
</protein>
<name>A0A9N9X9I7_DIABA</name>
<proteinExistence type="predicted"/>